<evidence type="ECO:0000313" key="14">
    <source>
        <dbReference type="Proteomes" id="UP000010467"/>
    </source>
</evidence>
<dbReference type="KEGG" id="dpd:Deipe_2413"/>
<dbReference type="GO" id="GO:0007234">
    <property type="term" value="P:osmosensory signaling via phosphorelay pathway"/>
    <property type="evidence" value="ECO:0007669"/>
    <property type="project" value="TreeGrafter"/>
</dbReference>
<dbReference type="PANTHER" id="PTHR42878:SF15">
    <property type="entry name" value="BACTERIOPHYTOCHROME"/>
    <property type="match status" value="1"/>
</dbReference>
<dbReference type="FunFam" id="3.30.565.10:FF:000006">
    <property type="entry name" value="Sensor histidine kinase WalK"/>
    <property type="match status" value="1"/>
</dbReference>
<evidence type="ECO:0000256" key="8">
    <source>
        <dbReference type="SAM" id="Coils"/>
    </source>
</evidence>
<evidence type="ECO:0000256" key="4">
    <source>
        <dbReference type="ARBA" id="ARBA00022679"/>
    </source>
</evidence>
<dbReference type="InterPro" id="IPR001610">
    <property type="entry name" value="PAC"/>
</dbReference>
<dbReference type="InterPro" id="IPR036890">
    <property type="entry name" value="HATPase_C_sf"/>
</dbReference>
<dbReference type="SUPFAM" id="SSF52172">
    <property type="entry name" value="CheY-like"/>
    <property type="match status" value="1"/>
</dbReference>
<organism evidence="13 14">
    <name type="scientific">Deinococcus peraridilitoris (strain DSM 19664 / LMG 22246 / CIP 109416 / KR-200)</name>
    <dbReference type="NCBI Taxonomy" id="937777"/>
    <lineage>
        <taxon>Bacteria</taxon>
        <taxon>Thermotogati</taxon>
        <taxon>Deinococcota</taxon>
        <taxon>Deinococci</taxon>
        <taxon>Deinococcales</taxon>
        <taxon>Deinococcaceae</taxon>
        <taxon>Deinococcus</taxon>
    </lineage>
</organism>
<dbReference type="PRINTS" id="PR00344">
    <property type="entry name" value="BCTRLSENSOR"/>
</dbReference>
<dbReference type="InterPro" id="IPR001789">
    <property type="entry name" value="Sig_transdc_resp-reg_receiver"/>
</dbReference>
<dbReference type="CDD" id="cd17546">
    <property type="entry name" value="REC_hyHK_CKI1_RcsC-like"/>
    <property type="match status" value="1"/>
</dbReference>
<evidence type="ECO:0000256" key="7">
    <source>
        <dbReference type="PROSITE-ProRule" id="PRU00169"/>
    </source>
</evidence>
<proteinExistence type="predicted"/>
<dbReference type="Pfam" id="PF00512">
    <property type="entry name" value="HisKA"/>
    <property type="match status" value="1"/>
</dbReference>
<dbReference type="InterPro" id="IPR035965">
    <property type="entry name" value="PAS-like_dom_sf"/>
</dbReference>
<dbReference type="Pfam" id="PF00072">
    <property type="entry name" value="Response_reg"/>
    <property type="match status" value="1"/>
</dbReference>
<protein>
    <recommendedName>
        <fullName evidence="2">histidine kinase</fullName>
        <ecNumber evidence="2">2.7.13.3</ecNumber>
    </recommendedName>
</protein>
<dbReference type="SUPFAM" id="SSF55785">
    <property type="entry name" value="PYP-like sensor domain (PAS domain)"/>
    <property type="match status" value="1"/>
</dbReference>
<dbReference type="GO" id="GO:0000156">
    <property type="term" value="F:phosphorelay response regulator activity"/>
    <property type="evidence" value="ECO:0007669"/>
    <property type="project" value="TreeGrafter"/>
</dbReference>
<keyword evidence="8" id="KW-0175">Coiled coil</keyword>
<dbReference type="InterPro" id="IPR000700">
    <property type="entry name" value="PAS-assoc_C"/>
</dbReference>
<dbReference type="EMBL" id="CP003382">
    <property type="protein sequence ID" value="AFZ67888.1"/>
    <property type="molecule type" value="Genomic_DNA"/>
</dbReference>
<dbReference type="Gene3D" id="3.30.565.10">
    <property type="entry name" value="Histidine kinase-like ATPase, C-terminal domain"/>
    <property type="match status" value="1"/>
</dbReference>
<dbReference type="AlphaFoldDB" id="L0A1V9"/>
<dbReference type="GO" id="GO:0000155">
    <property type="term" value="F:phosphorelay sensor kinase activity"/>
    <property type="evidence" value="ECO:0007669"/>
    <property type="project" value="InterPro"/>
</dbReference>
<dbReference type="InterPro" id="IPR011006">
    <property type="entry name" value="CheY-like_superfamily"/>
</dbReference>
<evidence type="ECO:0000313" key="13">
    <source>
        <dbReference type="EMBL" id="AFZ67888.1"/>
    </source>
</evidence>
<feature type="coiled-coil region" evidence="8">
    <location>
        <begin position="297"/>
        <end position="328"/>
    </location>
</feature>
<comment type="catalytic activity">
    <reaction evidence="1">
        <text>ATP + protein L-histidine = ADP + protein N-phospho-L-histidine.</text>
        <dbReference type="EC" id="2.7.13.3"/>
    </reaction>
</comment>
<dbReference type="CDD" id="cd00082">
    <property type="entry name" value="HisKA"/>
    <property type="match status" value="1"/>
</dbReference>
<dbReference type="SMART" id="SM00448">
    <property type="entry name" value="REC"/>
    <property type="match status" value="1"/>
</dbReference>
<dbReference type="Gene3D" id="1.10.287.130">
    <property type="match status" value="1"/>
</dbReference>
<evidence type="ECO:0000256" key="5">
    <source>
        <dbReference type="ARBA" id="ARBA00022777"/>
    </source>
</evidence>
<dbReference type="PROSITE" id="PS50109">
    <property type="entry name" value="HIS_KIN"/>
    <property type="match status" value="1"/>
</dbReference>
<dbReference type="RefSeq" id="WP_015236190.1">
    <property type="nucleotide sequence ID" value="NC_019793.1"/>
</dbReference>
<feature type="domain" description="Histidine kinase" evidence="9">
    <location>
        <begin position="335"/>
        <end position="549"/>
    </location>
</feature>
<evidence type="ECO:0000256" key="6">
    <source>
        <dbReference type="ARBA" id="ARBA00023136"/>
    </source>
</evidence>
<dbReference type="CDD" id="cd00130">
    <property type="entry name" value="PAS"/>
    <property type="match status" value="1"/>
</dbReference>
<keyword evidence="3 7" id="KW-0597">Phosphoprotein</keyword>
<evidence type="ECO:0000259" key="10">
    <source>
        <dbReference type="PROSITE" id="PS50110"/>
    </source>
</evidence>
<dbReference type="InterPro" id="IPR003594">
    <property type="entry name" value="HATPase_dom"/>
</dbReference>
<dbReference type="SUPFAM" id="SSF47384">
    <property type="entry name" value="Homodimeric domain of signal transducing histidine kinase"/>
    <property type="match status" value="1"/>
</dbReference>
<dbReference type="NCBIfam" id="TIGR00229">
    <property type="entry name" value="sensory_box"/>
    <property type="match status" value="1"/>
</dbReference>
<evidence type="ECO:0000259" key="11">
    <source>
        <dbReference type="PROSITE" id="PS50112"/>
    </source>
</evidence>
<gene>
    <name evidence="13" type="ordered locus">Deipe_2413</name>
</gene>
<evidence type="ECO:0000256" key="3">
    <source>
        <dbReference type="ARBA" id="ARBA00022553"/>
    </source>
</evidence>
<reference evidence="14" key="1">
    <citation type="submission" date="2012-03" db="EMBL/GenBank/DDBJ databases">
        <title>Complete sequence of chromosome of Deinococcus peraridilitoris DSM 19664.</title>
        <authorList>
            <person name="Lucas S."/>
            <person name="Copeland A."/>
            <person name="Lapidus A."/>
            <person name="Glavina del Rio T."/>
            <person name="Dalin E."/>
            <person name="Tice H."/>
            <person name="Bruce D."/>
            <person name="Goodwin L."/>
            <person name="Pitluck S."/>
            <person name="Peters L."/>
            <person name="Mikhailova N."/>
            <person name="Lu M."/>
            <person name="Kyrpides N."/>
            <person name="Mavromatis K."/>
            <person name="Ivanova N."/>
            <person name="Brettin T."/>
            <person name="Detter J.C."/>
            <person name="Han C."/>
            <person name="Larimer F."/>
            <person name="Land M."/>
            <person name="Hauser L."/>
            <person name="Markowitz V."/>
            <person name="Cheng J.-F."/>
            <person name="Hugenholtz P."/>
            <person name="Woyke T."/>
            <person name="Wu D."/>
            <person name="Pukall R."/>
            <person name="Steenblock K."/>
            <person name="Brambilla E."/>
            <person name="Klenk H.-P."/>
            <person name="Eisen J.A."/>
        </authorList>
    </citation>
    <scope>NUCLEOTIDE SEQUENCE [LARGE SCALE GENOMIC DNA]</scope>
    <source>
        <strain evidence="14">DSM 19664 / LMG 22246 / CIP 109416 / KR-200</strain>
    </source>
</reference>
<dbReference type="Gene3D" id="3.30.450.20">
    <property type="entry name" value="PAS domain"/>
    <property type="match status" value="1"/>
</dbReference>
<dbReference type="InterPro" id="IPR005467">
    <property type="entry name" value="His_kinase_dom"/>
</dbReference>
<accession>L0A1V9</accession>
<dbReference type="PANTHER" id="PTHR42878">
    <property type="entry name" value="TWO-COMPONENT HISTIDINE KINASE"/>
    <property type="match status" value="1"/>
</dbReference>
<dbReference type="PROSITE" id="PS50110">
    <property type="entry name" value="RESPONSE_REGULATORY"/>
    <property type="match status" value="1"/>
</dbReference>
<evidence type="ECO:0000259" key="12">
    <source>
        <dbReference type="PROSITE" id="PS50113"/>
    </source>
</evidence>
<dbReference type="GO" id="GO:0016020">
    <property type="term" value="C:membrane"/>
    <property type="evidence" value="ECO:0007669"/>
    <property type="project" value="UniProtKB-SubCell"/>
</dbReference>
<keyword evidence="6" id="KW-0472">Membrane</keyword>
<dbReference type="InterPro" id="IPR004358">
    <property type="entry name" value="Sig_transdc_His_kin-like_C"/>
</dbReference>
<dbReference type="Pfam" id="PF13426">
    <property type="entry name" value="PAS_9"/>
    <property type="match status" value="1"/>
</dbReference>
<dbReference type="GO" id="GO:0030295">
    <property type="term" value="F:protein kinase activator activity"/>
    <property type="evidence" value="ECO:0007669"/>
    <property type="project" value="TreeGrafter"/>
</dbReference>
<dbReference type="SMART" id="SM00387">
    <property type="entry name" value="HATPase_c"/>
    <property type="match status" value="1"/>
</dbReference>
<feature type="coiled-coil region" evidence="8">
    <location>
        <begin position="141"/>
        <end position="188"/>
    </location>
</feature>
<dbReference type="InterPro" id="IPR000014">
    <property type="entry name" value="PAS"/>
</dbReference>
<feature type="domain" description="PAS" evidence="11">
    <location>
        <begin position="181"/>
        <end position="251"/>
    </location>
</feature>
<dbReference type="PROSITE" id="PS50112">
    <property type="entry name" value="PAS"/>
    <property type="match status" value="1"/>
</dbReference>
<dbReference type="EC" id="2.7.13.3" evidence="2"/>
<feature type="domain" description="PAC" evidence="12">
    <location>
        <begin position="254"/>
        <end position="306"/>
    </location>
</feature>
<dbReference type="SMART" id="SM00388">
    <property type="entry name" value="HisKA"/>
    <property type="match status" value="1"/>
</dbReference>
<dbReference type="PATRIC" id="fig|937777.3.peg.2417"/>
<keyword evidence="14" id="KW-1185">Reference proteome</keyword>
<dbReference type="Pfam" id="PF02518">
    <property type="entry name" value="HATPase_c"/>
    <property type="match status" value="1"/>
</dbReference>
<dbReference type="InterPro" id="IPR050351">
    <property type="entry name" value="BphY/WalK/GraS-like"/>
</dbReference>
<dbReference type="Proteomes" id="UP000010467">
    <property type="component" value="Chromosome"/>
</dbReference>
<dbReference type="InterPro" id="IPR036097">
    <property type="entry name" value="HisK_dim/P_sf"/>
</dbReference>
<keyword evidence="4" id="KW-0808">Transferase</keyword>
<evidence type="ECO:0000259" key="9">
    <source>
        <dbReference type="PROSITE" id="PS50109"/>
    </source>
</evidence>
<evidence type="ECO:0000256" key="1">
    <source>
        <dbReference type="ARBA" id="ARBA00000085"/>
    </source>
</evidence>
<dbReference type="Gene3D" id="3.40.50.2300">
    <property type="match status" value="1"/>
</dbReference>
<feature type="modified residue" description="4-aspartylphosphate" evidence="7">
    <location>
        <position position="68"/>
    </location>
</feature>
<name>L0A1V9_DEIPD</name>
<dbReference type="SMART" id="SM00091">
    <property type="entry name" value="PAS"/>
    <property type="match status" value="1"/>
</dbReference>
<keyword evidence="5" id="KW-0418">Kinase</keyword>
<evidence type="ECO:0000256" key="2">
    <source>
        <dbReference type="ARBA" id="ARBA00012438"/>
    </source>
</evidence>
<feature type="domain" description="Response regulatory" evidence="10">
    <location>
        <begin position="19"/>
        <end position="136"/>
    </location>
</feature>
<dbReference type="STRING" id="937777.Deipe_2413"/>
<sequence length="573" mass="64660">MDAQQVLPGSGRSDGGRVNILLVDDNDSKRMALEAALEPLGQNIVQAESGRDALRLLLNEDYAVILLDVRMPGMDGFETAALIRSRQQTESTPIIFVTAYDRAETDMLDGYALGAVDYIFAPVVPEILRAKVSVFVDLYKKTEAIKQHEQLRREHEALKARRTQDKLKRETERVRKSAEQEMRKLSSALEQTADPVFICNQSGLIEYVNPAFERVTGYSKAEAIGQPPEKLRSAPNDDSFTQHLRRVLSEGRVYRGEIVQRRKDGTLFVEENTITPIKDEHGQITHLVSTGRDVTERKRTEAQVRQLNAALEERVRERTAQLEDLNRELEAFAYSVSHDLRTPLRHMASFAELLRKELGPDPSDKARRYLDIIGTSAGRMDALIADLLSFSRTGRQDLRIVPVDLGLLVQDVWQELSSEITHRHVEFRPPDLPTVAADIPTLRQVFVNLLSNALKYSRTRELACIEVGYAQEGPEHVLYVRDNGVGFDPAYAHKLFGVFQRLHKSEDFEGTGIGLANVRRIVTKHGGRTWAEGRPGEGATFYFSLPRRENLQLTTAPARRASEKRTVSTAREQ</sequence>
<dbReference type="SUPFAM" id="SSF55874">
    <property type="entry name" value="ATPase domain of HSP90 chaperone/DNA topoisomerase II/histidine kinase"/>
    <property type="match status" value="1"/>
</dbReference>
<dbReference type="FunFam" id="1.10.287.130:FF:000070">
    <property type="entry name" value="Histidine kinase sensor protein"/>
    <property type="match status" value="1"/>
</dbReference>
<dbReference type="PROSITE" id="PS50113">
    <property type="entry name" value="PAC"/>
    <property type="match status" value="1"/>
</dbReference>
<dbReference type="eggNOG" id="COG3437">
    <property type="taxonomic scope" value="Bacteria"/>
</dbReference>
<dbReference type="HOGENOM" id="CLU_000445_114_72_0"/>
<dbReference type="SMART" id="SM00086">
    <property type="entry name" value="PAC"/>
    <property type="match status" value="1"/>
</dbReference>
<dbReference type="eggNOG" id="COG4251">
    <property type="taxonomic scope" value="Bacteria"/>
</dbReference>
<dbReference type="InterPro" id="IPR003661">
    <property type="entry name" value="HisK_dim/P_dom"/>
</dbReference>